<protein>
    <submittedName>
        <fullName evidence="1">Uncharacterized protein</fullName>
    </submittedName>
</protein>
<dbReference type="Proteomes" id="UP001328107">
    <property type="component" value="Unassembled WGS sequence"/>
</dbReference>
<dbReference type="AlphaFoldDB" id="A0AAN4ZT42"/>
<name>A0AAN4ZT42_9BILA</name>
<evidence type="ECO:0000313" key="1">
    <source>
        <dbReference type="EMBL" id="GMR43902.1"/>
    </source>
</evidence>
<keyword evidence="3" id="KW-1185">Reference proteome</keyword>
<gene>
    <name evidence="1" type="ORF">PMAYCL1PPCAC_14097</name>
    <name evidence="2" type="ORF">PMAYCL1PPCAC_14509</name>
</gene>
<organism evidence="1 3">
    <name type="scientific">Pristionchus mayeri</name>
    <dbReference type="NCBI Taxonomy" id="1317129"/>
    <lineage>
        <taxon>Eukaryota</taxon>
        <taxon>Metazoa</taxon>
        <taxon>Ecdysozoa</taxon>
        <taxon>Nematoda</taxon>
        <taxon>Chromadorea</taxon>
        <taxon>Rhabditida</taxon>
        <taxon>Rhabditina</taxon>
        <taxon>Diplogasteromorpha</taxon>
        <taxon>Diplogasteroidea</taxon>
        <taxon>Neodiplogasteridae</taxon>
        <taxon>Pristionchus</taxon>
    </lineage>
</organism>
<accession>A0AAN4ZT42</accession>
<evidence type="ECO:0000313" key="2">
    <source>
        <dbReference type="EMBL" id="GMR44314.1"/>
    </source>
</evidence>
<feature type="non-terminal residue" evidence="1">
    <location>
        <position position="132"/>
    </location>
</feature>
<dbReference type="EMBL" id="BTRK01000003">
    <property type="protein sequence ID" value="GMR43902.1"/>
    <property type="molecule type" value="Genomic_DNA"/>
</dbReference>
<reference evidence="1" key="2">
    <citation type="submission" date="2023-06" db="EMBL/GenBank/DDBJ databases">
        <title>Genome assembly of Pristionchus species.</title>
        <authorList>
            <person name="Yoshida K."/>
            <person name="Sommer R.J."/>
        </authorList>
    </citation>
    <scope>NUCLEOTIDE SEQUENCE</scope>
    <source>
        <strain evidence="1">RS5460</strain>
    </source>
</reference>
<comment type="caution">
    <text evidence="1">The sequence shown here is derived from an EMBL/GenBank/DDBJ whole genome shotgun (WGS) entry which is preliminary data.</text>
</comment>
<dbReference type="EMBL" id="BTRK01000003">
    <property type="protein sequence ID" value="GMR44314.1"/>
    <property type="molecule type" value="Genomic_DNA"/>
</dbReference>
<feature type="non-terminal residue" evidence="1">
    <location>
        <position position="1"/>
    </location>
</feature>
<proteinExistence type="predicted"/>
<reference evidence="3" key="1">
    <citation type="submission" date="2022-10" db="EMBL/GenBank/DDBJ databases">
        <title>Genome assembly of Pristionchus species.</title>
        <authorList>
            <person name="Yoshida K."/>
            <person name="Sommer R.J."/>
        </authorList>
    </citation>
    <scope>NUCLEOTIDE SEQUENCE [LARGE SCALE GENOMIC DNA]</scope>
    <source>
        <strain evidence="3">RS5460</strain>
    </source>
</reference>
<sequence length="132" mass="14096">TTCEAASSLDCLVQVLADLCEDGVHSTLSLDPGQFALLLVVGHDGSSRLAERLQTLLDRVHVVVGASTGLCALEQSLHERLLRHLEVDGQLGGHDLSLELVSLGDLSGVSIDEESLAALGYFLEHRLLDQVE</sequence>
<evidence type="ECO:0000313" key="3">
    <source>
        <dbReference type="Proteomes" id="UP001328107"/>
    </source>
</evidence>